<evidence type="ECO:0000256" key="10">
    <source>
        <dbReference type="SAM" id="Phobius"/>
    </source>
</evidence>
<dbReference type="Pfam" id="PF00999">
    <property type="entry name" value="Na_H_Exchanger"/>
    <property type="match status" value="1"/>
</dbReference>
<dbReference type="GO" id="GO:0006814">
    <property type="term" value="P:sodium ion transport"/>
    <property type="evidence" value="ECO:0007669"/>
    <property type="project" value="UniProtKB-KW"/>
</dbReference>
<evidence type="ECO:0000313" key="12">
    <source>
        <dbReference type="EMBL" id="CAB4673626.1"/>
    </source>
</evidence>
<feature type="transmembrane region" description="Helical" evidence="10">
    <location>
        <begin position="169"/>
        <end position="188"/>
    </location>
</feature>
<feature type="domain" description="ACT" evidence="11">
    <location>
        <begin position="859"/>
        <end position="924"/>
    </location>
</feature>
<proteinExistence type="predicted"/>
<feature type="transmembrane region" description="Helical" evidence="10">
    <location>
        <begin position="200"/>
        <end position="223"/>
    </location>
</feature>
<organism evidence="12">
    <name type="scientific">freshwater metagenome</name>
    <dbReference type="NCBI Taxonomy" id="449393"/>
    <lineage>
        <taxon>unclassified sequences</taxon>
        <taxon>metagenomes</taxon>
        <taxon>ecological metagenomes</taxon>
    </lineage>
</organism>
<feature type="transmembrane region" description="Helical" evidence="10">
    <location>
        <begin position="408"/>
        <end position="426"/>
    </location>
</feature>
<keyword evidence="7" id="KW-0406">Ion transport</keyword>
<keyword evidence="2" id="KW-0813">Transport</keyword>
<keyword evidence="4 10" id="KW-0812">Transmembrane</keyword>
<dbReference type="GO" id="GO:1902600">
    <property type="term" value="P:proton transmembrane transport"/>
    <property type="evidence" value="ECO:0007669"/>
    <property type="project" value="InterPro"/>
</dbReference>
<keyword evidence="3" id="KW-0050">Antiport</keyword>
<dbReference type="InterPro" id="IPR045865">
    <property type="entry name" value="ACT-like_dom_sf"/>
</dbReference>
<feature type="transmembrane region" description="Helical" evidence="10">
    <location>
        <begin position="107"/>
        <end position="125"/>
    </location>
</feature>
<accession>A0A6J6MID2</accession>
<evidence type="ECO:0000256" key="1">
    <source>
        <dbReference type="ARBA" id="ARBA00004141"/>
    </source>
</evidence>
<evidence type="ECO:0000256" key="4">
    <source>
        <dbReference type="ARBA" id="ARBA00022692"/>
    </source>
</evidence>
<dbReference type="EMBL" id="CAEZWU010000140">
    <property type="protein sequence ID" value="CAB4673626.1"/>
    <property type="molecule type" value="Genomic_DNA"/>
</dbReference>
<evidence type="ECO:0000259" key="11">
    <source>
        <dbReference type="PROSITE" id="PS51671"/>
    </source>
</evidence>
<dbReference type="PANTHER" id="PTHR43562">
    <property type="entry name" value="NAPA-TYPE SODIUM/HYDROGEN ANTIPORTER"/>
    <property type="match status" value="1"/>
</dbReference>
<name>A0A6J6MID2_9ZZZZ</name>
<feature type="transmembrane region" description="Helical" evidence="10">
    <location>
        <begin position="230"/>
        <end position="255"/>
    </location>
</feature>
<dbReference type="SUPFAM" id="SSF55021">
    <property type="entry name" value="ACT-like"/>
    <property type="match status" value="2"/>
</dbReference>
<gene>
    <name evidence="12" type="ORF">UFOPK2292_00940</name>
</gene>
<evidence type="ECO:0000256" key="6">
    <source>
        <dbReference type="ARBA" id="ARBA00023053"/>
    </source>
</evidence>
<feature type="transmembrane region" description="Helical" evidence="10">
    <location>
        <begin position="140"/>
        <end position="162"/>
    </location>
</feature>
<evidence type="ECO:0000256" key="7">
    <source>
        <dbReference type="ARBA" id="ARBA00023065"/>
    </source>
</evidence>
<dbReference type="Gene3D" id="3.30.70.260">
    <property type="match status" value="1"/>
</dbReference>
<dbReference type="InterPro" id="IPR038770">
    <property type="entry name" value="Na+/solute_symporter_sf"/>
</dbReference>
<sequence length="924" mass="98362">MTTLQCNNSQSARNLHKLLKLPQHNTRIVSLIVKIDFVYFLANSAATSANGGLDISRVLLDLAIILIVAKIAAEVSDRLAIPAVIGEILAGILIGNSVLGLVNANEILYVMSELGVIILLLQVGLETDVVELKNVGRASLFVGLIGVFAPMVLGIGTGVLFGNEIMPSLFLGAALTATSIGITARVFGDLRALATVEARIVLGAAVADDVLGLIILTVITRVVERGSVGIGTIVSTTALAVVFLVITSTIGLTIFPALFSRIAKLSKSSATIPVVAIGITLGFAVLAGAANLAPIIGAFVAGFSLRRITAHERVERDVNSLGQIFIPIFFLNIGINTDISSMANAKVLGIAAALSAVAIFGKLVSSIGAFGVRADKLAIGVGMLPRGEVGLIFATIGLRTGVLDKDLYGALLVVVLVTTLIAPPLLRWRLGKEQSAIEDSDLVSQEPANGWLSVNDGVISLNTTPSVSMLVELGFDAALLVSDARPDDKMLDWFALHRNATLSWSTQSNIGLLRVLRYGSARSWRFLDTVGIISRALPEVASAMSARSSDATELDPTHALRFATVDAVCSNASLITTESDELVLAAFAKDINDAGADWVQAIRRLDLDLATTSEISLLVEGSAMLHSIAQTEPLQITSRLVTQIANHLKNPKAVEQCRQLLFARDNLSETQHLALIEIVTSVQEVLAHPDLIYSSSNNPFEVRLRAAQALATDTNIHARIANAPASYVLTHSAEELVRHAKLVEPLPRAGQARVAVQNTNNVDGEWMINIATKDRSALLARLSGALASLELSVINADIATWPDGAVLDTFIVRSAQKPNLLALDGAVRDSLRGRIANVQRGALNLSVTIDQSAHPWHTILRIEGTDRPGLLRDITASLARCKVIIHHAKISTVEAQVHNEFEVSDHLGRKISVQASERVERALH</sequence>
<evidence type="ECO:0000256" key="5">
    <source>
        <dbReference type="ARBA" id="ARBA00022989"/>
    </source>
</evidence>
<keyword evidence="6" id="KW-0915">Sodium</keyword>
<dbReference type="Gene3D" id="1.20.1530.20">
    <property type="match status" value="1"/>
</dbReference>
<dbReference type="GO" id="GO:0016020">
    <property type="term" value="C:membrane"/>
    <property type="evidence" value="ECO:0007669"/>
    <property type="project" value="UniProtKB-SubCell"/>
</dbReference>
<feature type="transmembrane region" description="Helical" evidence="10">
    <location>
        <begin position="275"/>
        <end position="305"/>
    </location>
</feature>
<protein>
    <submittedName>
        <fullName evidence="12">Unannotated protein</fullName>
    </submittedName>
</protein>
<dbReference type="InterPro" id="IPR006153">
    <property type="entry name" value="Cation/H_exchanger_TM"/>
</dbReference>
<dbReference type="InterPro" id="IPR002912">
    <property type="entry name" value="ACT_dom"/>
</dbReference>
<dbReference type="GO" id="GO:0015297">
    <property type="term" value="F:antiporter activity"/>
    <property type="evidence" value="ECO:0007669"/>
    <property type="project" value="UniProtKB-KW"/>
</dbReference>
<evidence type="ECO:0000256" key="9">
    <source>
        <dbReference type="ARBA" id="ARBA00023201"/>
    </source>
</evidence>
<dbReference type="PROSITE" id="PS51671">
    <property type="entry name" value="ACT"/>
    <property type="match status" value="2"/>
</dbReference>
<feature type="transmembrane region" description="Helical" evidence="10">
    <location>
        <begin position="317"/>
        <end position="335"/>
    </location>
</feature>
<dbReference type="CDD" id="cd04900">
    <property type="entry name" value="ACT_UUR-like_1"/>
    <property type="match status" value="1"/>
</dbReference>
<evidence type="ECO:0000256" key="8">
    <source>
        <dbReference type="ARBA" id="ARBA00023136"/>
    </source>
</evidence>
<dbReference type="PANTHER" id="PTHR43562:SF3">
    <property type="entry name" value="SODIUM ION_PROTON EXCHANGER (EUROFUNG)"/>
    <property type="match status" value="1"/>
</dbReference>
<comment type="subcellular location">
    <subcellularLocation>
        <location evidence="1">Membrane</location>
        <topology evidence="1">Multi-pass membrane protein</topology>
    </subcellularLocation>
</comment>
<evidence type="ECO:0000256" key="3">
    <source>
        <dbReference type="ARBA" id="ARBA00022449"/>
    </source>
</evidence>
<feature type="transmembrane region" description="Helical" evidence="10">
    <location>
        <begin position="347"/>
        <end position="365"/>
    </location>
</feature>
<reference evidence="12" key="1">
    <citation type="submission" date="2020-05" db="EMBL/GenBank/DDBJ databases">
        <authorList>
            <person name="Chiriac C."/>
            <person name="Salcher M."/>
            <person name="Ghai R."/>
            <person name="Kavagutti S V."/>
        </authorList>
    </citation>
    <scope>NUCLEOTIDE SEQUENCE</scope>
</reference>
<feature type="transmembrane region" description="Helical" evidence="10">
    <location>
        <begin position="377"/>
        <end position="396"/>
    </location>
</feature>
<feature type="transmembrane region" description="Helical" evidence="10">
    <location>
        <begin position="79"/>
        <end position="102"/>
    </location>
</feature>
<keyword evidence="8 10" id="KW-0472">Membrane</keyword>
<dbReference type="AlphaFoldDB" id="A0A6J6MID2"/>
<keyword evidence="5 10" id="KW-1133">Transmembrane helix</keyword>
<evidence type="ECO:0000256" key="2">
    <source>
        <dbReference type="ARBA" id="ARBA00022448"/>
    </source>
</evidence>
<feature type="domain" description="ACT" evidence="11">
    <location>
        <begin position="767"/>
        <end position="852"/>
    </location>
</feature>
<keyword evidence="9" id="KW-0739">Sodium transport</keyword>